<protein>
    <recommendedName>
        <fullName evidence="4">NERD domain-containing protein</fullName>
    </recommendedName>
</protein>
<evidence type="ECO:0000313" key="2">
    <source>
        <dbReference type="EMBL" id="ASG66515.1"/>
    </source>
</evidence>
<evidence type="ECO:0000313" key="3">
    <source>
        <dbReference type="Proteomes" id="UP000197717"/>
    </source>
</evidence>
<evidence type="ECO:0008006" key="4">
    <source>
        <dbReference type="Google" id="ProtNLM"/>
    </source>
</evidence>
<gene>
    <name evidence="1" type="ORF">CEW91_06780</name>
    <name evidence="2" type="ORF">CEW91_10370</name>
</gene>
<reference evidence="1 3" key="1">
    <citation type="submission" date="2017-06" db="EMBL/GenBank/DDBJ databases">
        <title>Complete genome sequence of Idiomarina piscisalsi strain 10PY1A isolated from soil of Soudi Arabia.</title>
        <authorList>
            <person name="Kim M.-C."/>
            <person name="Jung B.K."/>
            <person name="Budiyanto F."/>
            <person name="Nzila A."/>
            <person name="Shin J.-H."/>
        </authorList>
    </citation>
    <scope>NUCLEOTIDE SEQUENCE [LARGE SCALE GENOMIC DNA]</scope>
    <source>
        <strain evidence="1 3">10PY1A</strain>
    </source>
</reference>
<evidence type="ECO:0000313" key="1">
    <source>
        <dbReference type="EMBL" id="ASG65859.1"/>
    </source>
</evidence>
<dbReference type="EMBL" id="CP022133">
    <property type="protein sequence ID" value="ASG65859.1"/>
    <property type="molecule type" value="Genomic_DNA"/>
</dbReference>
<name>A0ABM6LTE6_9GAMM</name>
<sequence>MLEFILEVDEARGARNADSRKVSELLNDLWELQNEALQFQDDKNILLTMRPFMIQQLRFQSGQVTHLYFLSRMRLILMDYNTSPKPIQAFEKNTGIKLKDFFTLSLFFAVIFSNILEKKQSKITYEFILTKLYPSYSLDTLARFLSMVGGDFETLSKIVRSRKAHAGPARPERYFSESLLFDKPLLLLPSGISTTHSYIACIGLCEFVLRTLKSCDNSGNVFRKPFSMAFEKYINQLFIEYDLNVVPEHVLKGKYDEDMKNNKVVDFFYSTDDKNLFVDAKSVEPKQEVLSTQEPRRIKERLRDHLIGALVQAQVCASTLEQSGYENIVSRSRRYILVISHQDFFVGSGLRLRNLLGNDYGPTIDEAIGDEFELENVFYIAIAEFEGLMKLLQNSQKTIFDFLDFCKEREAEQFLFDMRQYISEFGQVLELENPSPIGSEQVQESFDFTYEDLKSVWKYSSDYWRKKGKVDPLLATNEFISVSRYFRNVLLMSK</sequence>
<proteinExistence type="predicted"/>
<organism evidence="1 3">
    <name type="scientific">Idiomarina piscisalsi</name>
    <dbReference type="NCBI Taxonomy" id="1096243"/>
    <lineage>
        <taxon>Bacteria</taxon>
        <taxon>Pseudomonadati</taxon>
        <taxon>Pseudomonadota</taxon>
        <taxon>Gammaproteobacteria</taxon>
        <taxon>Alteromonadales</taxon>
        <taxon>Idiomarinaceae</taxon>
        <taxon>Idiomarina</taxon>
    </lineage>
</organism>
<dbReference type="EMBL" id="CP022133">
    <property type="protein sequence ID" value="ASG66515.1"/>
    <property type="molecule type" value="Genomic_DNA"/>
</dbReference>
<dbReference type="Proteomes" id="UP000197717">
    <property type="component" value="Chromosome"/>
</dbReference>
<accession>A0ABM6LTE6</accession>
<keyword evidence="3" id="KW-1185">Reference proteome</keyword>